<dbReference type="CDD" id="cd00187">
    <property type="entry name" value="TOP4c"/>
    <property type="match status" value="1"/>
</dbReference>
<dbReference type="InterPro" id="IPR006691">
    <property type="entry name" value="GyrA/parC_rep"/>
</dbReference>
<evidence type="ECO:0000313" key="10">
    <source>
        <dbReference type="EMBL" id="VEU60437.1"/>
    </source>
</evidence>
<evidence type="ECO:0000256" key="4">
    <source>
        <dbReference type="ARBA" id="ARBA00023029"/>
    </source>
</evidence>
<comment type="catalytic activity">
    <reaction evidence="1 8">
        <text>ATP-dependent breakage, passage and rejoining of double-stranded DNA.</text>
        <dbReference type="EC" id="5.6.2.2"/>
    </reaction>
</comment>
<dbReference type="Pfam" id="PF03989">
    <property type="entry name" value="DNA_gyraseA_C"/>
    <property type="match status" value="3"/>
</dbReference>
<dbReference type="GO" id="GO:0003677">
    <property type="term" value="F:DNA binding"/>
    <property type="evidence" value="ECO:0007669"/>
    <property type="project" value="UniProtKB-UniRule"/>
</dbReference>
<evidence type="ECO:0000256" key="7">
    <source>
        <dbReference type="ARBA" id="ARBA00023235"/>
    </source>
</evidence>
<protein>
    <recommendedName>
        <fullName evidence="2">DNA topoisomerase (ATP-hydrolyzing)</fullName>
        <ecNumber evidence="2">5.6.2.2</ecNumber>
    </recommendedName>
</protein>
<dbReference type="InterPro" id="IPR013757">
    <property type="entry name" value="Topo_IIA_A_a_sf"/>
</dbReference>
<dbReference type="PANTHER" id="PTHR43493">
    <property type="entry name" value="DNA GYRASE/TOPOISOMERASE SUBUNIT A"/>
    <property type="match status" value="1"/>
</dbReference>
<keyword evidence="4 8" id="KW-0799">Topoisomerase</keyword>
<dbReference type="Pfam" id="PF00521">
    <property type="entry name" value="DNA_topoisoIV"/>
    <property type="match status" value="1"/>
</dbReference>
<dbReference type="GO" id="GO:0005524">
    <property type="term" value="F:ATP binding"/>
    <property type="evidence" value="ECO:0007669"/>
    <property type="project" value="InterPro"/>
</dbReference>
<evidence type="ECO:0000256" key="3">
    <source>
        <dbReference type="ARBA" id="ARBA00022475"/>
    </source>
</evidence>
<dbReference type="InterPro" id="IPR050220">
    <property type="entry name" value="Type_II_DNA_Topoisomerases"/>
</dbReference>
<feature type="domain" description="Topo IIA-type catalytic" evidence="9">
    <location>
        <begin position="42"/>
        <end position="508"/>
    </location>
</feature>
<evidence type="ECO:0000256" key="6">
    <source>
        <dbReference type="ARBA" id="ARBA00023136"/>
    </source>
</evidence>
<keyword evidence="5 8" id="KW-0238">DNA-binding</keyword>
<dbReference type="InterPro" id="IPR013760">
    <property type="entry name" value="Topo_IIA-like_dom_sf"/>
</dbReference>
<proteinExistence type="predicted"/>
<dbReference type="NCBIfam" id="TIGR01061">
    <property type="entry name" value="parC_Gpos"/>
    <property type="match status" value="1"/>
</dbReference>
<name>A0A449A855_9BACT</name>
<dbReference type="EMBL" id="LR214970">
    <property type="protein sequence ID" value="VEU60437.1"/>
    <property type="molecule type" value="Genomic_DNA"/>
</dbReference>
<dbReference type="InterPro" id="IPR035516">
    <property type="entry name" value="Gyrase/topoIV_suA_C"/>
</dbReference>
<evidence type="ECO:0000256" key="8">
    <source>
        <dbReference type="PROSITE-ProRule" id="PRU01384"/>
    </source>
</evidence>
<dbReference type="AlphaFoldDB" id="A0A449A855"/>
<dbReference type="Gene3D" id="1.10.268.10">
    <property type="entry name" value="Topoisomerase, domain 3"/>
    <property type="match status" value="1"/>
</dbReference>
<dbReference type="Gene3D" id="3.30.1360.40">
    <property type="match status" value="1"/>
</dbReference>
<dbReference type="InterPro" id="IPR005741">
    <property type="entry name" value="TopoIV_A_Gpos"/>
</dbReference>
<keyword evidence="7 8" id="KW-0413">Isomerase</keyword>
<keyword evidence="6" id="KW-0472">Membrane</keyword>
<dbReference type="GO" id="GO:0034335">
    <property type="term" value="F:DNA negative supercoiling activity"/>
    <property type="evidence" value="ECO:0007669"/>
    <property type="project" value="UniProtKB-ARBA"/>
</dbReference>
<dbReference type="InterPro" id="IPR002205">
    <property type="entry name" value="Topo_IIA_dom_A"/>
</dbReference>
<sequence>MKKDIKSKIDQIIEKIVSENIDSVMEDRFSRYSKYIIQQRALPDIRDGLKPVQRRILYSMSDLGLLSSKPFKKSARVVGDVIGKYHPHGDSSIYEAMVRMAQDWKMGQTLIEMHGNVGSIDDDPAAAMRYTEVRLEKISEYILGDLKKNTVKFAPNFDDSEKEPVVLPSIIPNLLLNGAKGIASGFATEIMPHNLNEIIDATIEKIKNPTATLEQLMKFIKGPDFPTGGTIFGTQGIYEGFELGKGRLTLVSKYKIYDDNKFKYIEIFEIPYGVVKSKLVKDIDLLIANENINGLIEVKDMSDRDGISILITLDKNSNVDTILNFLLQKTEMQVYLNSNNVAIVDNSPKLCGLHQLLNSYISHVKEVKTKTLQYDLAKYKARLEIVQGFIKVSEITDEVIKVIRESENGKQGVIENLIKHFAFTNNQASAIAELRLYKLSKTDKQAFLQEEIELLELIKKCEILLTHPSKFDQWIIELLKEIKKEFGKPRKTEIVNEQIKIKYSEADLVVDEEAVLTISKHGYIKRFSNRVYESNDWTTFGVKEEDSIIFSNRTRTTNTLLLFTNLGNYALIPVYKINEAKWKEYGNHLSEFVELKTGEELVSAIEIKDFNDNLYVVLLSRQGQGKRVLLKDFEVSRNNKAFNAISLKADDQLVGAKLSNGFGDILIVTDFGLASKYSENDMQIYGTKASGVKSCFLSGADLVADFAIVNDENLVALIDENKHIKIVKVENIQPISKKHLGKPIFKQFKTAPINVKSINVVDQYSELFVKNTNNETYIELIKNYPTSKVGEGFSKIKIENIQKITFKIVCQELQKPTDEKVSYEKNTEQEDKIIENAQKTIDSILDMDVEAILKKYEIK</sequence>
<organism evidence="10 11">
    <name type="scientific">Mycoplasmopsis bovigenitalium</name>
    <dbReference type="NCBI Taxonomy" id="2112"/>
    <lineage>
        <taxon>Bacteria</taxon>
        <taxon>Bacillati</taxon>
        <taxon>Mycoplasmatota</taxon>
        <taxon>Mycoplasmoidales</taxon>
        <taxon>Metamycoplasmataceae</taxon>
        <taxon>Mycoplasmopsis</taxon>
    </lineage>
</organism>
<dbReference type="SUPFAM" id="SSF56719">
    <property type="entry name" value="Type II DNA topoisomerase"/>
    <property type="match status" value="1"/>
</dbReference>
<dbReference type="Gene3D" id="2.120.10.90">
    <property type="entry name" value="DNA gyrase/topoisomerase IV, subunit A, C-terminal"/>
    <property type="match status" value="1"/>
</dbReference>
<dbReference type="SMR" id="A0A449A855"/>
<evidence type="ECO:0000256" key="2">
    <source>
        <dbReference type="ARBA" id="ARBA00012895"/>
    </source>
</evidence>
<dbReference type="GO" id="GO:0005737">
    <property type="term" value="C:cytoplasm"/>
    <property type="evidence" value="ECO:0007669"/>
    <property type="project" value="TreeGrafter"/>
</dbReference>
<evidence type="ECO:0000256" key="1">
    <source>
        <dbReference type="ARBA" id="ARBA00000185"/>
    </source>
</evidence>
<dbReference type="PROSITE" id="PS52040">
    <property type="entry name" value="TOPO_IIA"/>
    <property type="match status" value="1"/>
</dbReference>
<dbReference type="Proteomes" id="UP000290942">
    <property type="component" value="Chromosome"/>
</dbReference>
<feature type="active site" description="O-(5'-phospho-DNA)-tyrosine intermediate" evidence="8">
    <location>
        <position position="130"/>
    </location>
</feature>
<dbReference type="PANTHER" id="PTHR43493:SF9">
    <property type="entry name" value="DNA TOPOISOMERASE 4 SUBUNIT A"/>
    <property type="match status" value="1"/>
</dbReference>
<dbReference type="SUPFAM" id="SSF101904">
    <property type="entry name" value="GyrA/ParC C-terminal domain-like"/>
    <property type="match status" value="1"/>
</dbReference>
<reference evidence="10 11" key="1">
    <citation type="submission" date="2019-01" db="EMBL/GenBank/DDBJ databases">
        <authorList>
            <consortium name="Pathogen Informatics"/>
        </authorList>
    </citation>
    <scope>NUCLEOTIDE SEQUENCE [LARGE SCALE GENOMIC DNA]</scope>
    <source>
        <strain evidence="10 11">NCTC10122</strain>
    </source>
</reference>
<dbReference type="SMART" id="SM00434">
    <property type="entry name" value="TOP4c"/>
    <property type="match status" value="1"/>
</dbReference>
<evidence type="ECO:0000259" key="9">
    <source>
        <dbReference type="PROSITE" id="PS52040"/>
    </source>
</evidence>
<dbReference type="GO" id="GO:0005694">
    <property type="term" value="C:chromosome"/>
    <property type="evidence" value="ECO:0007669"/>
    <property type="project" value="InterPro"/>
</dbReference>
<dbReference type="NCBIfam" id="NF004044">
    <property type="entry name" value="PRK05561.1"/>
    <property type="match status" value="1"/>
</dbReference>
<dbReference type="GO" id="GO:0006265">
    <property type="term" value="P:DNA topological change"/>
    <property type="evidence" value="ECO:0007669"/>
    <property type="project" value="UniProtKB-UniRule"/>
</dbReference>
<dbReference type="GO" id="GO:0009330">
    <property type="term" value="C:DNA topoisomerase type II (double strand cut, ATP-hydrolyzing) complex"/>
    <property type="evidence" value="ECO:0007669"/>
    <property type="project" value="TreeGrafter"/>
</dbReference>
<dbReference type="RefSeq" id="WP_129687394.1">
    <property type="nucleotide sequence ID" value="NZ_LR214970.1"/>
</dbReference>
<gene>
    <name evidence="10" type="primary">gyrA</name>
    <name evidence="10" type="ORF">NCTC10122_00024</name>
</gene>
<dbReference type="InterPro" id="IPR013758">
    <property type="entry name" value="Topo_IIA_A/C_ab"/>
</dbReference>
<dbReference type="EC" id="5.6.2.2" evidence="2"/>
<accession>A0A449A855</accession>
<evidence type="ECO:0000313" key="11">
    <source>
        <dbReference type="Proteomes" id="UP000290942"/>
    </source>
</evidence>
<keyword evidence="3" id="KW-1003">Cell membrane</keyword>
<dbReference type="Gene3D" id="3.90.199.10">
    <property type="entry name" value="Topoisomerase II, domain 5"/>
    <property type="match status" value="1"/>
</dbReference>
<evidence type="ECO:0000256" key="5">
    <source>
        <dbReference type="ARBA" id="ARBA00023125"/>
    </source>
</evidence>